<dbReference type="PANTHER" id="PTHR48474:SF1">
    <property type="entry name" value="DUF1985 DOMAIN-CONTAINING PROTEIN"/>
    <property type="match status" value="1"/>
</dbReference>
<organism evidence="3">
    <name type="scientific">Solanum lycopersicum</name>
    <name type="common">Tomato</name>
    <name type="synonym">Lycopersicon esculentum</name>
    <dbReference type="NCBI Taxonomy" id="4081"/>
    <lineage>
        <taxon>Eukaryota</taxon>
        <taxon>Viridiplantae</taxon>
        <taxon>Streptophyta</taxon>
        <taxon>Embryophyta</taxon>
        <taxon>Tracheophyta</taxon>
        <taxon>Spermatophyta</taxon>
        <taxon>Magnoliopsida</taxon>
        <taxon>eudicotyledons</taxon>
        <taxon>Gunneridae</taxon>
        <taxon>Pentapetalae</taxon>
        <taxon>asterids</taxon>
        <taxon>lamiids</taxon>
        <taxon>Solanales</taxon>
        <taxon>Solanaceae</taxon>
        <taxon>Solanoideae</taxon>
        <taxon>Solaneae</taxon>
        <taxon>Solanum</taxon>
        <taxon>Solanum subgen. Lycopersicon</taxon>
    </lineage>
</organism>
<dbReference type="PANTHER" id="PTHR48474">
    <property type="entry name" value="DUF1985 DOMAIN-CONTAINING PROTEIN"/>
    <property type="match status" value="1"/>
</dbReference>
<dbReference type="InParanoid" id="A0A3Q7FL57"/>
<proteinExistence type="predicted"/>
<sequence>MHQCRARGQIHRCCMALELNSSRQAFVMRVNRSTLRFTLREFALISALNCVNEETDFIFDQLEPNSFMEKYFEGVKLIRKIDIIRSFHRKVWGENDQDGLKFAILYFIQTVIFSGERATKKILRLYFDLVESGRYSEFPWGKKTFSLLTKSLSKRLNDEKQFYRIGGMPIVFQVWLFECSSSIDFQVAQKVDDHIPRLLNRRTTNESRRYKKLMNTIFSDVNNKIKFRNITPNQRELVVLQLPPEGIENQAPPQYSDSSDDDIDDEIIDRNDVQREGSYDDKDSEDDFQAPPPQAVKVKRKENGGSSTSPVRKRTKKLVTGGSKQVAKNLEPRIAVKQPMKKNVVSKKVKQEFVEIRNLINDNFKTVLAAINSTRDEQAAEHSDDHIVPPNSNDEDGYTPPYTFNKESPSNQVSCSSV</sequence>
<name>A0A3Q7FL57_SOLLC</name>
<keyword evidence="4" id="KW-1185">Reference proteome</keyword>
<feature type="region of interest" description="Disordered" evidence="1">
    <location>
        <begin position="245"/>
        <end position="264"/>
    </location>
</feature>
<reference evidence="3" key="2">
    <citation type="submission" date="2019-01" db="UniProtKB">
        <authorList>
            <consortium name="EnsemblPlants"/>
        </authorList>
    </citation>
    <scope>IDENTIFICATION</scope>
    <source>
        <strain evidence="3">cv. Heinz 1706</strain>
    </source>
</reference>
<evidence type="ECO:0000259" key="2">
    <source>
        <dbReference type="Pfam" id="PF09331"/>
    </source>
</evidence>
<feature type="region of interest" description="Disordered" evidence="1">
    <location>
        <begin position="375"/>
        <end position="418"/>
    </location>
</feature>
<protein>
    <recommendedName>
        <fullName evidence="2">DUF1985 domain-containing protein</fullName>
    </recommendedName>
</protein>
<feature type="domain" description="DUF1985" evidence="2">
    <location>
        <begin position="22"/>
        <end position="151"/>
    </location>
</feature>
<evidence type="ECO:0000256" key="1">
    <source>
        <dbReference type="SAM" id="MobiDB-lite"/>
    </source>
</evidence>
<reference evidence="3" key="1">
    <citation type="journal article" date="2012" name="Nature">
        <title>The tomato genome sequence provides insights into fleshy fruit evolution.</title>
        <authorList>
            <consortium name="Tomato Genome Consortium"/>
        </authorList>
    </citation>
    <scope>NUCLEOTIDE SEQUENCE [LARGE SCALE GENOMIC DNA]</scope>
    <source>
        <strain evidence="3">cv. Heinz 1706</strain>
    </source>
</reference>
<dbReference type="AlphaFoldDB" id="A0A3Q7FL57"/>
<evidence type="ECO:0000313" key="4">
    <source>
        <dbReference type="Proteomes" id="UP000004994"/>
    </source>
</evidence>
<dbReference type="EnsemblPlants" id="Solyc03g083843.1.1">
    <property type="protein sequence ID" value="Solyc03g083843.1.1"/>
    <property type="gene ID" value="Solyc03g083843.1"/>
</dbReference>
<feature type="compositionally biased region" description="Polar residues" evidence="1">
    <location>
        <begin position="405"/>
        <end position="418"/>
    </location>
</feature>
<dbReference type="InterPro" id="IPR015410">
    <property type="entry name" value="DUF1985"/>
</dbReference>
<accession>A0A3Q7FL57</accession>
<dbReference type="Pfam" id="PF09331">
    <property type="entry name" value="DUF1985"/>
    <property type="match status" value="1"/>
</dbReference>
<evidence type="ECO:0000313" key="3">
    <source>
        <dbReference type="EnsemblPlants" id="Solyc03g083843.1.1"/>
    </source>
</evidence>
<feature type="region of interest" description="Disordered" evidence="1">
    <location>
        <begin position="275"/>
        <end position="325"/>
    </location>
</feature>
<dbReference type="Proteomes" id="UP000004994">
    <property type="component" value="Chromosome 3"/>
</dbReference>
<dbReference type="OMA" id="SIVIQEW"/>
<dbReference type="FunCoup" id="A0A3Q7FL57">
    <property type="interactions" value="72"/>
</dbReference>
<feature type="compositionally biased region" description="Basic and acidic residues" evidence="1">
    <location>
        <begin position="375"/>
        <end position="387"/>
    </location>
</feature>
<dbReference type="Gramene" id="Solyc03g083843.1.1">
    <property type="protein sequence ID" value="Solyc03g083843.1.1"/>
    <property type="gene ID" value="Solyc03g083843.1"/>
</dbReference>